<dbReference type="RefSeq" id="WP_233504511.1">
    <property type="nucleotide sequence ID" value="NZ_JAMOFZ010000021.1"/>
</dbReference>
<dbReference type="SMART" id="SM00304">
    <property type="entry name" value="HAMP"/>
    <property type="match status" value="1"/>
</dbReference>
<dbReference type="InterPro" id="IPR003660">
    <property type="entry name" value="HAMP_dom"/>
</dbReference>
<evidence type="ECO:0000259" key="4">
    <source>
        <dbReference type="PROSITE" id="PS50887"/>
    </source>
</evidence>
<dbReference type="Pfam" id="PF00672">
    <property type="entry name" value="HAMP"/>
    <property type="match status" value="1"/>
</dbReference>
<dbReference type="InterPro" id="IPR001633">
    <property type="entry name" value="EAL_dom"/>
</dbReference>
<feature type="domain" description="GGDEF" evidence="4">
    <location>
        <begin position="395"/>
        <end position="528"/>
    </location>
</feature>
<dbReference type="Gene3D" id="3.20.20.450">
    <property type="entry name" value="EAL domain"/>
    <property type="match status" value="1"/>
</dbReference>
<proteinExistence type="predicted"/>
<keyword evidence="6" id="KW-1185">Reference proteome</keyword>
<dbReference type="InterPro" id="IPR035919">
    <property type="entry name" value="EAL_sf"/>
</dbReference>
<dbReference type="Pfam" id="PF00563">
    <property type="entry name" value="EAL"/>
    <property type="match status" value="1"/>
</dbReference>
<dbReference type="EMBL" id="QJTC01000022">
    <property type="protein sequence ID" value="PYE74943.1"/>
    <property type="molecule type" value="Genomic_DNA"/>
</dbReference>
<gene>
    <name evidence="5" type="ORF">DFQ15_12225</name>
</gene>
<reference evidence="5 6" key="1">
    <citation type="submission" date="2018-06" db="EMBL/GenBank/DDBJ databases">
        <title>Genomic Encyclopedia of Type Strains, Phase III (KMG-III): the genomes of soil and plant-associated and newly described type strains.</title>
        <authorList>
            <person name="Whitman W."/>
        </authorList>
    </citation>
    <scope>NUCLEOTIDE SEQUENCE [LARGE SCALE GENOMIC DNA]</scope>
    <source>
        <strain evidence="5 6">CECT 7646</strain>
    </source>
</reference>
<organism evidence="5 6">
    <name type="scientific">Xylophilus ampelinus</name>
    <dbReference type="NCBI Taxonomy" id="54067"/>
    <lineage>
        <taxon>Bacteria</taxon>
        <taxon>Pseudomonadati</taxon>
        <taxon>Pseudomonadota</taxon>
        <taxon>Betaproteobacteria</taxon>
        <taxon>Burkholderiales</taxon>
        <taxon>Xylophilus</taxon>
    </lineage>
</organism>
<evidence type="ECO:0000256" key="1">
    <source>
        <dbReference type="SAM" id="Phobius"/>
    </source>
</evidence>
<evidence type="ECO:0000313" key="6">
    <source>
        <dbReference type="Proteomes" id="UP000247540"/>
    </source>
</evidence>
<keyword evidence="1" id="KW-0812">Transmembrane</keyword>
<dbReference type="Pfam" id="PF14827">
    <property type="entry name" value="dCache_3"/>
    <property type="match status" value="1"/>
</dbReference>
<dbReference type="Gene3D" id="3.30.70.270">
    <property type="match status" value="1"/>
</dbReference>
<dbReference type="PANTHER" id="PTHR44757:SF2">
    <property type="entry name" value="BIOFILM ARCHITECTURE MAINTENANCE PROTEIN MBAA"/>
    <property type="match status" value="1"/>
</dbReference>
<dbReference type="SUPFAM" id="SSF103190">
    <property type="entry name" value="Sensory domain-like"/>
    <property type="match status" value="1"/>
</dbReference>
<feature type="transmembrane region" description="Helical" evidence="1">
    <location>
        <begin position="282"/>
        <end position="301"/>
    </location>
</feature>
<dbReference type="CDD" id="cd01949">
    <property type="entry name" value="GGDEF"/>
    <property type="match status" value="1"/>
</dbReference>
<dbReference type="SUPFAM" id="SSF158472">
    <property type="entry name" value="HAMP domain-like"/>
    <property type="match status" value="1"/>
</dbReference>
<dbReference type="AlphaFoldDB" id="A0A318SJJ9"/>
<dbReference type="GO" id="GO:0016020">
    <property type="term" value="C:membrane"/>
    <property type="evidence" value="ECO:0007669"/>
    <property type="project" value="InterPro"/>
</dbReference>
<feature type="domain" description="HAMP" evidence="3">
    <location>
        <begin position="302"/>
        <end position="355"/>
    </location>
</feature>
<comment type="caution">
    <text evidence="5">The sequence shown here is derived from an EMBL/GenBank/DDBJ whole genome shotgun (WGS) entry which is preliminary data.</text>
</comment>
<dbReference type="SUPFAM" id="SSF55073">
    <property type="entry name" value="Nucleotide cyclase"/>
    <property type="match status" value="1"/>
</dbReference>
<dbReference type="CDD" id="cd01948">
    <property type="entry name" value="EAL"/>
    <property type="match status" value="1"/>
</dbReference>
<name>A0A318SJJ9_9BURK</name>
<dbReference type="SMART" id="SM00267">
    <property type="entry name" value="GGDEF"/>
    <property type="match status" value="1"/>
</dbReference>
<dbReference type="PROSITE" id="PS50885">
    <property type="entry name" value="HAMP"/>
    <property type="match status" value="1"/>
</dbReference>
<dbReference type="SMART" id="SM00052">
    <property type="entry name" value="EAL"/>
    <property type="match status" value="1"/>
</dbReference>
<dbReference type="CDD" id="cd06225">
    <property type="entry name" value="HAMP"/>
    <property type="match status" value="1"/>
</dbReference>
<evidence type="ECO:0000259" key="3">
    <source>
        <dbReference type="PROSITE" id="PS50885"/>
    </source>
</evidence>
<dbReference type="Proteomes" id="UP000247540">
    <property type="component" value="Unassembled WGS sequence"/>
</dbReference>
<accession>A0A318SJJ9</accession>
<keyword evidence="1" id="KW-1133">Transmembrane helix</keyword>
<dbReference type="InterPro" id="IPR029151">
    <property type="entry name" value="Sensor-like_sf"/>
</dbReference>
<feature type="domain" description="EAL" evidence="2">
    <location>
        <begin position="536"/>
        <end position="789"/>
    </location>
</feature>
<evidence type="ECO:0000313" key="5">
    <source>
        <dbReference type="EMBL" id="PYE74943.1"/>
    </source>
</evidence>
<dbReference type="PANTHER" id="PTHR44757">
    <property type="entry name" value="DIGUANYLATE CYCLASE DGCP"/>
    <property type="match status" value="1"/>
</dbReference>
<dbReference type="InterPro" id="IPR029150">
    <property type="entry name" value="dCache_3"/>
</dbReference>
<dbReference type="InterPro" id="IPR052155">
    <property type="entry name" value="Biofilm_reg_signaling"/>
</dbReference>
<evidence type="ECO:0000259" key="2">
    <source>
        <dbReference type="PROSITE" id="PS50883"/>
    </source>
</evidence>
<dbReference type="InterPro" id="IPR043128">
    <property type="entry name" value="Rev_trsase/Diguanyl_cyclase"/>
</dbReference>
<dbReference type="InterPro" id="IPR029787">
    <property type="entry name" value="Nucleotide_cyclase"/>
</dbReference>
<dbReference type="PROSITE" id="PS50883">
    <property type="entry name" value="EAL"/>
    <property type="match status" value="1"/>
</dbReference>
<dbReference type="Gene3D" id="6.10.340.10">
    <property type="match status" value="1"/>
</dbReference>
<dbReference type="Pfam" id="PF00990">
    <property type="entry name" value="GGDEF"/>
    <property type="match status" value="1"/>
</dbReference>
<dbReference type="PROSITE" id="PS50887">
    <property type="entry name" value="GGDEF"/>
    <property type="match status" value="1"/>
</dbReference>
<dbReference type="GO" id="GO:0007165">
    <property type="term" value="P:signal transduction"/>
    <property type="evidence" value="ECO:0007669"/>
    <property type="project" value="InterPro"/>
</dbReference>
<sequence>MRLPRLRIHRLRTRIALVFTALVLVVQVLGYVSVSRLITSAARTNTDEQLQVAERVFGQIVQAHRERLAQAATVVAADFGFREAVATHNESTIGSALRNHGDRIQADLVMLIGLDGRLIADTTLQNSEQSLFLYPDLIARARREGSASSIAPLDDRLYELVVVPVRAPVTIAWIVMGFRVDSRVVDLLKSTTTLDVSFVSRTTAGGWQVLATSLPADTAARLTADLGDELRSTGRNTDLRLDGDDYAVRLVSLNRGDEPVVAVLQRSLAESMAPFQRVQSTLLLVSLAGLLVSVVAAILTARSVTRPIGVLSSFARGIGEGHYPPPIPVPHQEDELGDLARTFNRMRDGLLEREQRITGLAYEDALTHLPNRARFHEYLETAIVRVQAEKGGAQSSLAVMVMDLDRFKYVNDTLGHPIGDQLLVEVGRRLLATLPGGDTVVARLGGDEFAVLLPCGDAASAFAIARRVLLVLEQPTTVEGQVVDIGASIGIVVCPQHGTDVPTLMRRADIAMYAAKRTGAGCLPYDSGHETVQPERLSLMGELRRAVEHGDLALHYQPKIDMASGEVHSVEALVRWEHATRGFVAPDRFIPFAEQTGYIKAITRFVAGSAIAQCAAWHAAGIRIAVSINVSARDLLGDELPALFAKLLEEHRMEPGWIWIEVTESAVMDDPAHALATLDQLHDMGLRLSIDDFGTGYSSLAYLKRMPVDEIKIDKSFVMNMADDRDDEIIVRSTIDLGHNMGLKVVAEGVDNALVLQRLRALDCDMVQGYLLARPLSPKQFETWFTLWADKRRTLPIW</sequence>
<dbReference type="NCBIfam" id="TIGR00254">
    <property type="entry name" value="GGDEF"/>
    <property type="match status" value="1"/>
</dbReference>
<dbReference type="InterPro" id="IPR000160">
    <property type="entry name" value="GGDEF_dom"/>
</dbReference>
<keyword evidence="1" id="KW-0472">Membrane</keyword>
<protein>
    <submittedName>
        <fullName evidence="5">Diguanylate cyclase/phosphodiesterase</fullName>
    </submittedName>
</protein>
<dbReference type="SUPFAM" id="SSF141868">
    <property type="entry name" value="EAL domain-like"/>
    <property type="match status" value="1"/>
</dbReference>